<sequence length="93" mass="10317">MESLCEMLVCRRQGNLLDDLLLPLLQPGMSIDYLTILTCISAQIKYANRSCIDGCCFMCRRERRRRTAAASPVSRVPTGHAASRGRAARGMQA</sequence>
<feature type="region of interest" description="Disordered" evidence="1">
    <location>
        <begin position="66"/>
        <end position="93"/>
    </location>
</feature>
<protein>
    <submittedName>
        <fullName evidence="2">Uncharacterized protein</fullName>
    </submittedName>
</protein>
<dbReference type="EMBL" id="JAFHKP010000031">
    <property type="protein sequence ID" value="KAG5472197.1"/>
    <property type="molecule type" value="Genomic_DNA"/>
</dbReference>
<evidence type="ECO:0000313" key="2">
    <source>
        <dbReference type="EMBL" id="KAG5472197.1"/>
    </source>
</evidence>
<dbReference type="GeneID" id="94170127"/>
<gene>
    <name evidence="2" type="ORF">CUR178_02873</name>
</gene>
<dbReference type="Proteomes" id="UP000674179">
    <property type="component" value="Chromosome 31"/>
</dbReference>
<keyword evidence="3" id="KW-1185">Reference proteome</keyword>
<name>A0A836FZI1_LEIEN</name>
<dbReference type="OrthoDB" id="10619291at2759"/>
<proteinExistence type="predicted"/>
<comment type="caution">
    <text evidence="2">The sequence shown here is derived from an EMBL/GenBank/DDBJ whole genome shotgun (WGS) entry which is preliminary data.</text>
</comment>
<feature type="compositionally biased region" description="Low complexity" evidence="1">
    <location>
        <begin position="79"/>
        <end position="93"/>
    </location>
</feature>
<dbReference type="RefSeq" id="XP_067690720.1">
    <property type="nucleotide sequence ID" value="XM_067834617.1"/>
</dbReference>
<reference evidence="2 3" key="1">
    <citation type="submission" date="2021-02" db="EMBL/GenBank/DDBJ databases">
        <title>Leishmania (Mundinia) enrietti genome sequencing and assembly.</title>
        <authorList>
            <person name="Almutairi H."/>
            <person name="Gatherer D."/>
        </authorList>
    </citation>
    <scope>NUCLEOTIDE SEQUENCE [LARGE SCALE GENOMIC DNA]</scope>
    <source>
        <strain evidence="2">CUR178</strain>
    </source>
</reference>
<dbReference type="KEGG" id="lenr:94170127"/>
<evidence type="ECO:0000256" key="1">
    <source>
        <dbReference type="SAM" id="MobiDB-lite"/>
    </source>
</evidence>
<dbReference type="AlphaFoldDB" id="A0A836FZI1"/>
<organism evidence="2 3">
    <name type="scientific">Leishmania enriettii</name>
    <dbReference type="NCBI Taxonomy" id="5663"/>
    <lineage>
        <taxon>Eukaryota</taxon>
        <taxon>Discoba</taxon>
        <taxon>Euglenozoa</taxon>
        <taxon>Kinetoplastea</taxon>
        <taxon>Metakinetoplastina</taxon>
        <taxon>Trypanosomatida</taxon>
        <taxon>Trypanosomatidae</taxon>
        <taxon>Leishmaniinae</taxon>
        <taxon>Leishmania</taxon>
    </lineage>
</organism>
<accession>A0A836FZI1</accession>
<evidence type="ECO:0000313" key="3">
    <source>
        <dbReference type="Proteomes" id="UP000674179"/>
    </source>
</evidence>